<sequence>MNFYIQQSIHIQFIRIGTIANSSVFQIGSAGIIKPLSNLYNTGQFTEPAPAPSGQGNGVIVPLRPPNIS</sequence>
<reference evidence="2 3" key="1">
    <citation type="submission" date="2016-10" db="EMBL/GenBank/DDBJ databases">
        <title>The whole genome sequencing and assembly of Aeribacillus pallidus KCTC3564 strain.</title>
        <authorList>
            <person name="Lee Y.-J."/>
            <person name="Park M.-K."/>
            <person name="Yi H."/>
            <person name="Bahn Y.-S."/>
            <person name="Kim J.F."/>
            <person name="Lee D.-W."/>
        </authorList>
    </citation>
    <scope>NUCLEOTIDE SEQUENCE [LARGE SCALE GENOMIC DNA]</scope>
    <source>
        <strain evidence="2 3">KCTC3564</strain>
    </source>
</reference>
<dbReference type="Proteomes" id="UP000214606">
    <property type="component" value="Chromosome"/>
</dbReference>
<protein>
    <submittedName>
        <fullName evidence="2">Spore gernimation protein</fullName>
    </submittedName>
</protein>
<dbReference type="EMBL" id="CP017703">
    <property type="protein sequence ID" value="ASS90481.1"/>
    <property type="molecule type" value="Genomic_DNA"/>
</dbReference>
<evidence type="ECO:0000313" key="2">
    <source>
        <dbReference type="EMBL" id="ASS90481.1"/>
    </source>
</evidence>
<organism evidence="2 3">
    <name type="scientific">Aeribacillus pallidus</name>
    <dbReference type="NCBI Taxonomy" id="33936"/>
    <lineage>
        <taxon>Bacteria</taxon>
        <taxon>Bacillati</taxon>
        <taxon>Bacillota</taxon>
        <taxon>Bacilli</taxon>
        <taxon>Bacillales</taxon>
        <taxon>Bacillaceae</taxon>
        <taxon>Aeribacillus</taxon>
    </lineage>
</organism>
<evidence type="ECO:0000256" key="1">
    <source>
        <dbReference type="SAM" id="MobiDB-lite"/>
    </source>
</evidence>
<dbReference type="KEGG" id="apak:AP3564_09860"/>
<gene>
    <name evidence="2" type="ORF">AP3564_09860</name>
</gene>
<proteinExistence type="predicted"/>
<feature type="region of interest" description="Disordered" evidence="1">
    <location>
        <begin position="46"/>
        <end position="69"/>
    </location>
</feature>
<name>A0A223E5K5_9BACI</name>
<evidence type="ECO:0000313" key="3">
    <source>
        <dbReference type="Proteomes" id="UP000214606"/>
    </source>
</evidence>
<dbReference type="RefSeq" id="WP_094245311.1">
    <property type="nucleotide sequence ID" value="NZ_CP017703.1"/>
</dbReference>
<accession>A0A223E5K5</accession>
<dbReference type="InterPro" id="IPR024255">
    <property type="entry name" value="GerPB"/>
</dbReference>
<dbReference type="AlphaFoldDB" id="A0A223E5K5"/>
<dbReference type="Pfam" id="PF10803">
    <property type="entry name" value="GerPB"/>
    <property type="match status" value="1"/>
</dbReference>